<sequence>MKGTAHLAIGTAAGFIIGNTQHLDLSTNLMLAGLGGISGLMPDMDIDSVLTNKITMSHKVFRTIAQVVGVLLIVYSYLDGGFDKWKGICAGVGVIVFSSFLTQRRMLTMTGIGVLLAGYSLGENWLWLLGIFIIGASLIPHRSYTHSILGVIFFGVIASKFQASIGLPGAFEACLAGYISHLVADMKFLPVNKRGVKLFLPLSSKEI</sequence>
<dbReference type="RefSeq" id="WP_114744341.1">
    <property type="nucleotide sequence ID" value="NZ_QQAY01000002.1"/>
</dbReference>
<dbReference type="AlphaFoldDB" id="A0A370GQ82"/>
<accession>A0A370GQ82</accession>
<keyword evidence="1" id="KW-0472">Membrane</keyword>
<gene>
    <name evidence="2" type="ORF">DFR59_102108</name>
</gene>
<evidence type="ECO:0000313" key="2">
    <source>
        <dbReference type="EMBL" id="RDI45480.1"/>
    </source>
</evidence>
<dbReference type="Proteomes" id="UP000255326">
    <property type="component" value="Unassembled WGS sequence"/>
</dbReference>
<feature type="transmembrane region" description="Helical" evidence="1">
    <location>
        <begin position="114"/>
        <end position="138"/>
    </location>
</feature>
<dbReference type="EMBL" id="QQAY01000002">
    <property type="protein sequence ID" value="RDI45480.1"/>
    <property type="molecule type" value="Genomic_DNA"/>
</dbReference>
<protein>
    <submittedName>
        <fullName evidence="2">Inner membrane protein</fullName>
    </submittedName>
</protein>
<comment type="caution">
    <text evidence="2">The sequence shown here is derived from an EMBL/GenBank/DDBJ whole genome shotgun (WGS) entry which is preliminary data.</text>
</comment>
<keyword evidence="1" id="KW-0812">Transmembrane</keyword>
<feature type="transmembrane region" description="Helical" evidence="1">
    <location>
        <begin position="144"/>
        <end position="161"/>
    </location>
</feature>
<evidence type="ECO:0000313" key="3">
    <source>
        <dbReference type="Proteomes" id="UP000255326"/>
    </source>
</evidence>
<dbReference type="Pfam" id="PF04307">
    <property type="entry name" value="YdjM"/>
    <property type="match status" value="1"/>
</dbReference>
<dbReference type="InterPro" id="IPR007404">
    <property type="entry name" value="YdjM-like"/>
</dbReference>
<reference evidence="2 3" key="1">
    <citation type="submission" date="2018-07" db="EMBL/GenBank/DDBJ databases">
        <title>Genomic Encyclopedia of Type Strains, Phase IV (KMG-IV): sequencing the most valuable type-strain genomes for metagenomic binning, comparative biology and taxonomic classification.</title>
        <authorList>
            <person name="Goeker M."/>
        </authorList>
    </citation>
    <scope>NUCLEOTIDE SEQUENCE [LARGE SCALE GENOMIC DNA]</scope>
    <source>
        <strain evidence="2 3">DSM 25281</strain>
    </source>
</reference>
<evidence type="ECO:0000256" key="1">
    <source>
        <dbReference type="SAM" id="Phobius"/>
    </source>
</evidence>
<organism evidence="2 3">
    <name type="scientific">Falsibacillus pallidus</name>
    <dbReference type="NCBI Taxonomy" id="493781"/>
    <lineage>
        <taxon>Bacteria</taxon>
        <taxon>Bacillati</taxon>
        <taxon>Bacillota</taxon>
        <taxon>Bacilli</taxon>
        <taxon>Bacillales</taxon>
        <taxon>Bacillaceae</taxon>
        <taxon>Falsibacillus</taxon>
    </lineage>
</organism>
<dbReference type="OrthoDB" id="2706144at2"/>
<keyword evidence="3" id="KW-1185">Reference proteome</keyword>
<keyword evidence="1" id="KW-1133">Transmembrane helix</keyword>
<name>A0A370GQ82_9BACI</name>
<proteinExistence type="predicted"/>